<reference evidence="3" key="1">
    <citation type="submission" date="2016-10" db="EMBL/GenBank/DDBJ databases">
        <authorList>
            <person name="Varghese N."/>
            <person name="Submissions S."/>
        </authorList>
    </citation>
    <scope>NUCLEOTIDE SEQUENCE [LARGE SCALE GENOMIC DNA]</scope>
    <source>
        <strain evidence="3">DSM 11005</strain>
    </source>
</reference>
<sequence>MAQALAGGIQEPEPAAAAKPEEPAQEKPKRRRRSIIERDPMPELPKTKRTRRKKDPALKKSHTFTLLMTESLYQRFRLVAEAQGFSMNGIATRLIKKYVSLHDIDGEDLGL</sequence>
<dbReference type="Proteomes" id="UP000198943">
    <property type="component" value="Unassembled WGS sequence"/>
</dbReference>
<proteinExistence type="predicted"/>
<name>A0A1G6P7C0_9FIRM</name>
<evidence type="ECO:0000313" key="3">
    <source>
        <dbReference type="Proteomes" id="UP000198943"/>
    </source>
</evidence>
<evidence type="ECO:0000256" key="1">
    <source>
        <dbReference type="SAM" id="MobiDB-lite"/>
    </source>
</evidence>
<dbReference type="InterPro" id="IPR010985">
    <property type="entry name" value="Ribbon_hlx_hlx"/>
</dbReference>
<dbReference type="AlphaFoldDB" id="A0A1G6P7C0"/>
<dbReference type="GO" id="GO:0006355">
    <property type="term" value="P:regulation of DNA-templated transcription"/>
    <property type="evidence" value="ECO:0007669"/>
    <property type="project" value="InterPro"/>
</dbReference>
<dbReference type="Gene3D" id="1.10.1220.10">
    <property type="entry name" value="Met repressor-like"/>
    <property type="match status" value="1"/>
</dbReference>
<organism evidence="2 3">
    <name type="scientific">Succiniclasticum ruminis</name>
    <dbReference type="NCBI Taxonomy" id="40841"/>
    <lineage>
        <taxon>Bacteria</taxon>
        <taxon>Bacillati</taxon>
        <taxon>Bacillota</taxon>
        <taxon>Negativicutes</taxon>
        <taxon>Acidaminococcales</taxon>
        <taxon>Acidaminococcaceae</taxon>
        <taxon>Succiniclasticum</taxon>
    </lineage>
</organism>
<evidence type="ECO:0000313" key="2">
    <source>
        <dbReference type="EMBL" id="SDC76122.1"/>
    </source>
</evidence>
<feature type="compositionally biased region" description="Basic residues" evidence="1">
    <location>
        <begin position="47"/>
        <end position="60"/>
    </location>
</feature>
<dbReference type="EMBL" id="FMYW01000022">
    <property type="protein sequence ID" value="SDC76122.1"/>
    <property type="molecule type" value="Genomic_DNA"/>
</dbReference>
<dbReference type="SUPFAM" id="SSF47598">
    <property type="entry name" value="Ribbon-helix-helix"/>
    <property type="match status" value="1"/>
</dbReference>
<accession>A0A1G6P7C0</accession>
<keyword evidence="3" id="KW-1185">Reference proteome</keyword>
<protein>
    <submittedName>
        <fullName evidence="2">Uncharacterized protein</fullName>
    </submittedName>
</protein>
<feature type="region of interest" description="Disordered" evidence="1">
    <location>
        <begin position="1"/>
        <end position="60"/>
    </location>
</feature>
<gene>
    <name evidence="2" type="ORF">SAMN04487864_1221</name>
</gene>
<dbReference type="InterPro" id="IPR013321">
    <property type="entry name" value="Arc_rbn_hlx_hlx"/>
</dbReference>